<dbReference type="EMBL" id="VSSQ01086945">
    <property type="protein sequence ID" value="MPN34087.1"/>
    <property type="molecule type" value="Genomic_DNA"/>
</dbReference>
<dbReference type="InterPro" id="IPR003775">
    <property type="entry name" value="Flagellar_assembly_factor_FliW"/>
</dbReference>
<keyword evidence="4" id="KW-0969">Cilium</keyword>
<sequence length="103" mass="11852">MFLQSIDNIDLSFVIVDPYAIFRNYEPSLNEEDLNELSVKNEDSLKFLVIAIIQENIKDSVVNLKSPIAINPKTRRAKQVILQNAYPLRYNILVAEEEKNVSN</sequence>
<dbReference type="SUPFAM" id="SSF141457">
    <property type="entry name" value="BH3618-like"/>
    <property type="match status" value="1"/>
</dbReference>
<keyword evidence="2" id="KW-1005">Bacterial flagellum biogenesis</keyword>
<organism evidence="4">
    <name type="scientific">bioreactor metagenome</name>
    <dbReference type="NCBI Taxonomy" id="1076179"/>
    <lineage>
        <taxon>unclassified sequences</taxon>
        <taxon>metagenomes</taxon>
        <taxon>ecological metagenomes</taxon>
    </lineage>
</organism>
<dbReference type="PANTHER" id="PTHR39190">
    <property type="entry name" value="FLAGELLAR ASSEMBLY FACTOR FLIW"/>
    <property type="match status" value="1"/>
</dbReference>
<evidence type="ECO:0000256" key="2">
    <source>
        <dbReference type="ARBA" id="ARBA00022795"/>
    </source>
</evidence>
<dbReference type="Gene3D" id="2.30.290.10">
    <property type="entry name" value="BH3618-like"/>
    <property type="match status" value="1"/>
</dbReference>
<evidence type="ECO:0000256" key="3">
    <source>
        <dbReference type="ARBA" id="ARBA00022845"/>
    </source>
</evidence>
<reference evidence="4" key="1">
    <citation type="submission" date="2019-08" db="EMBL/GenBank/DDBJ databases">
        <authorList>
            <person name="Kucharzyk K."/>
            <person name="Murdoch R.W."/>
            <person name="Higgins S."/>
            <person name="Loffler F."/>
        </authorList>
    </citation>
    <scope>NUCLEOTIDE SEQUENCE</scope>
</reference>
<evidence type="ECO:0000256" key="1">
    <source>
        <dbReference type="ARBA" id="ARBA00022490"/>
    </source>
</evidence>
<dbReference type="GO" id="GO:0006417">
    <property type="term" value="P:regulation of translation"/>
    <property type="evidence" value="ECO:0007669"/>
    <property type="project" value="UniProtKB-KW"/>
</dbReference>
<dbReference type="AlphaFoldDB" id="A0A645H4Y8"/>
<keyword evidence="1" id="KW-0963">Cytoplasm</keyword>
<comment type="caution">
    <text evidence="4">The sequence shown here is derived from an EMBL/GenBank/DDBJ whole genome shotgun (WGS) entry which is preliminary data.</text>
</comment>
<dbReference type="Pfam" id="PF02623">
    <property type="entry name" value="FliW"/>
    <property type="match status" value="1"/>
</dbReference>
<dbReference type="PANTHER" id="PTHR39190:SF1">
    <property type="entry name" value="FLAGELLAR ASSEMBLY FACTOR FLIW"/>
    <property type="match status" value="1"/>
</dbReference>
<proteinExistence type="predicted"/>
<name>A0A645H4Y8_9ZZZZ</name>
<gene>
    <name evidence="4" type="primary">fliW_21</name>
    <name evidence="4" type="ORF">SDC9_181580</name>
</gene>
<keyword evidence="4" id="KW-0966">Cell projection</keyword>
<evidence type="ECO:0000313" key="4">
    <source>
        <dbReference type="EMBL" id="MPN34087.1"/>
    </source>
</evidence>
<keyword evidence="4" id="KW-0282">Flagellum</keyword>
<protein>
    <submittedName>
        <fullName evidence="4">Flagellar assembly factor FliW</fullName>
    </submittedName>
</protein>
<accession>A0A645H4Y8</accession>
<keyword evidence="3" id="KW-0810">Translation regulation</keyword>
<dbReference type="InterPro" id="IPR024046">
    <property type="entry name" value="Flagellar_assmbl_FliW_dom_sf"/>
</dbReference>
<dbReference type="GO" id="GO:0044780">
    <property type="term" value="P:bacterial-type flagellum assembly"/>
    <property type="evidence" value="ECO:0007669"/>
    <property type="project" value="InterPro"/>
</dbReference>